<dbReference type="Proteomes" id="UP001186974">
    <property type="component" value="Unassembled WGS sequence"/>
</dbReference>
<name>A0ACC3DMK4_9PEZI</name>
<gene>
    <name evidence="1" type="ORF">LTS18_009390</name>
</gene>
<feature type="non-terminal residue" evidence="1">
    <location>
        <position position="1"/>
    </location>
</feature>
<organism evidence="1 2">
    <name type="scientific">Coniosporium uncinatum</name>
    <dbReference type="NCBI Taxonomy" id="93489"/>
    <lineage>
        <taxon>Eukaryota</taxon>
        <taxon>Fungi</taxon>
        <taxon>Dikarya</taxon>
        <taxon>Ascomycota</taxon>
        <taxon>Pezizomycotina</taxon>
        <taxon>Dothideomycetes</taxon>
        <taxon>Dothideomycetes incertae sedis</taxon>
        <taxon>Coniosporium</taxon>
    </lineage>
</organism>
<reference evidence="1" key="1">
    <citation type="submission" date="2024-09" db="EMBL/GenBank/DDBJ databases">
        <title>Black Yeasts Isolated from many extreme environments.</title>
        <authorList>
            <person name="Coleine C."/>
            <person name="Stajich J.E."/>
            <person name="Selbmann L."/>
        </authorList>
    </citation>
    <scope>NUCLEOTIDE SEQUENCE</scope>
    <source>
        <strain evidence="1">CCFEE 5737</strain>
    </source>
</reference>
<dbReference type="EMBL" id="JAWDJW010002536">
    <property type="protein sequence ID" value="KAK3077760.1"/>
    <property type="molecule type" value="Genomic_DNA"/>
</dbReference>
<accession>A0ACC3DMK4</accession>
<sequence length="86" mass="9482">LPNLPTVSGVFVRPEMPLETPVTPKTPRLARLGQKFKGLSSRFKPGSLTSASAVTSANVLDRLIDEQREQAKLRIRKVEAVHSTEM</sequence>
<evidence type="ECO:0000313" key="2">
    <source>
        <dbReference type="Proteomes" id="UP001186974"/>
    </source>
</evidence>
<protein>
    <submittedName>
        <fullName evidence="1">Uncharacterized protein</fullName>
    </submittedName>
</protein>
<comment type="caution">
    <text evidence="1">The sequence shown here is derived from an EMBL/GenBank/DDBJ whole genome shotgun (WGS) entry which is preliminary data.</text>
</comment>
<evidence type="ECO:0000313" key="1">
    <source>
        <dbReference type="EMBL" id="KAK3077760.1"/>
    </source>
</evidence>
<keyword evidence="2" id="KW-1185">Reference proteome</keyword>
<proteinExistence type="predicted"/>